<evidence type="ECO:0000313" key="1">
    <source>
        <dbReference type="EMBL" id="BAH76695.1"/>
    </source>
</evidence>
<proteinExistence type="predicted"/>
<dbReference type="AlphaFoldDB" id="C4XJE5"/>
<dbReference type="Proteomes" id="UP000009071">
    <property type="component" value="Chromosome"/>
</dbReference>
<dbReference type="STRING" id="573370.DMR_32040"/>
<gene>
    <name evidence="1" type="ordered locus">DMR_32040</name>
</gene>
<dbReference type="Pfam" id="PF11225">
    <property type="entry name" value="DUF3024"/>
    <property type="match status" value="1"/>
</dbReference>
<dbReference type="RefSeq" id="WP_015861847.1">
    <property type="nucleotide sequence ID" value="NC_012796.1"/>
</dbReference>
<protein>
    <recommendedName>
        <fullName evidence="3">DUF3024 domain-containing protein</fullName>
    </recommendedName>
</protein>
<organism evidence="1 2">
    <name type="scientific">Solidesulfovibrio magneticus (strain ATCC 700980 / DSM 13731 / RS-1)</name>
    <name type="common">Desulfovibrio magneticus</name>
    <dbReference type="NCBI Taxonomy" id="573370"/>
    <lineage>
        <taxon>Bacteria</taxon>
        <taxon>Pseudomonadati</taxon>
        <taxon>Thermodesulfobacteriota</taxon>
        <taxon>Desulfovibrionia</taxon>
        <taxon>Desulfovibrionales</taxon>
        <taxon>Desulfovibrionaceae</taxon>
        <taxon>Solidesulfovibrio</taxon>
    </lineage>
</organism>
<dbReference type="KEGG" id="dma:DMR_32040"/>
<sequence>MAISEFEQHRLESILKKFCDEQGPPAHVRDQLQWGFRIDPEQQTMELFEIRPYFMDASRKIESRFAKAAYVKTSKIWKVYWMRGTGKWTKYDPCPKVKTIEEFLKVVKADEFHCFLG</sequence>
<dbReference type="EMBL" id="AP010904">
    <property type="protein sequence ID" value="BAH76695.1"/>
    <property type="molecule type" value="Genomic_DNA"/>
</dbReference>
<reference evidence="1 2" key="1">
    <citation type="journal article" date="2009" name="Genome Res.">
        <title>Whole genome sequence of Desulfovibrio magneticus strain RS-1 revealed common gene clusters in magnetotactic bacteria.</title>
        <authorList>
            <person name="Nakazawa H."/>
            <person name="Arakaki A."/>
            <person name="Narita-Yamada S."/>
            <person name="Yashiro I."/>
            <person name="Jinno K."/>
            <person name="Aoki N."/>
            <person name="Tsuruyama A."/>
            <person name="Okamura Y."/>
            <person name="Tanikawa S."/>
            <person name="Fujita N."/>
            <person name="Takeyama H."/>
            <person name="Matsunaga T."/>
        </authorList>
    </citation>
    <scope>NUCLEOTIDE SEQUENCE [LARGE SCALE GENOMIC DNA]</scope>
    <source>
        <strain evidence="2">ATCC 700980 / DSM 13731 / RS-1</strain>
    </source>
</reference>
<name>C4XJE5_SOLM1</name>
<evidence type="ECO:0000313" key="2">
    <source>
        <dbReference type="Proteomes" id="UP000009071"/>
    </source>
</evidence>
<accession>C4XJE5</accession>
<dbReference type="OrthoDB" id="1362002at2"/>
<dbReference type="HOGENOM" id="CLU_161337_1_0_7"/>
<dbReference type="eggNOG" id="ENOG5032TDX">
    <property type="taxonomic scope" value="Bacteria"/>
</dbReference>
<evidence type="ECO:0008006" key="3">
    <source>
        <dbReference type="Google" id="ProtNLM"/>
    </source>
</evidence>
<dbReference type="InterPro" id="IPR021388">
    <property type="entry name" value="DUF3024"/>
</dbReference>
<keyword evidence="2" id="KW-1185">Reference proteome</keyword>